<keyword evidence="2" id="KW-0547">Nucleotide-binding</keyword>
<name>A0ABU8I575_9SPHI</name>
<feature type="transmembrane region" description="Helical" evidence="1">
    <location>
        <begin position="299"/>
        <end position="321"/>
    </location>
</feature>
<reference evidence="2 3" key="1">
    <citation type="submission" date="2024-01" db="EMBL/GenBank/DDBJ databases">
        <title>Sphingobacterium tenebrionis sp. nov., a novel endophyte isolated from tenebrio molitor intestines.</title>
        <authorList>
            <person name="Zhang C."/>
        </authorList>
    </citation>
    <scope>NUCLEOTIDE SEQUENCE [LARGE SCALE GENOMIC DNA]</scope>
    <source>
        <strain evidence="2 3">PU5-4</strain>
    </source>
</reference>
<dbReference type="Gene3D" id="1.25.40.10">
    <property type="entry name" value="Tetratricopeptide repeat domain"/>
    <property type="match status" value="2"/>
</dbReference>
<dbReference type="RefSeq" id="WP_099366124.1">
    <property type="nucleotide sequence ID" value="NZ_JAYLLN010000016.1"/>
</dbReference>
<accession>A0ABU8I575</accession>
<dbReference type="GO" id="GO:0005524">
    <property type="term" value="F:ATP binding"/>
    <property type="evidence" value="ECO:0007669"/>
    <property type="project" value="UniProtKB-KW"/>
</dbReference>
<evidence type="ECO:0000256" key="1">
    <source>
        <dbReference type="SAM" id="Phobius"/>
    </source>
</evidence>
<gene>
    <name evidence="2" type="ORF">VJ786_08155</name>
</gene>
<dbReference type="InterPro" id="IPR011990">
    <property type="entry name" value="TPR-like_helical_dom_sf"/>
</dbReference>
<dbReference type="Proteomes" id="UP001363035">
    <property type="component" value="Unassembled WGS sequence"/>
</dbReference>
<dbReference type="SMART" id="SM00028">
    <property type="entry name" value="TPR"/>
    <property type="match status" value="3"/>
</dbReference>
<dbReference type="SUPFAM" id="SSF48452">
    <property type="entry name" value="TPR-like"/>
    <property type="match status" value="1"/>
</dbReference>
<sequence length="536" mass="61838">MAYKFLDDQQPDSAFYYFDKAKTFYMKRNDSLGIAAAYINMAITQFEYNDFYGSQESSIEAIPYLDTIDQTSRSYLSMNYNTLGNSSDEINLPEKAIYYYQQAIRFASDSSQVAVYQNNLALSYRKIGKKVEALELLKSSLAKSEYGSLDYARTLSNMANTRRLLGDTTNVLKDLHRALQIRKKENHLIGMNSSYALLSDYYVGKNSDSAMYYAKKRYEMAKQLKIPTDQMKGLKQLIALQPNQNNSDYFKAYIRIQDSVSTVQTITRNQFALIRFEAEKSKAENLQLQKDKALAEKSLVWQKAGTAFLLLTGLYAVLWFIRHRKRQALLMENKIQENKLKTSKKVHDVVANGIYRVMIEIEHQDQLEKEHVLDQLEDMYHKSRDISHERDMESEEGVHDQRAYHEQVGDLIKSFANEHCKVLLVGNEPETWKGISKKNKQELLNGFQELMVNMSKHSMASTVLFKFERMNGFLLIQYSDNGIGVKNGFEGMDARAYYGKGLKNTVSRMESLNGQINFESREGEGFKCRIEIPVKD</sequence>
<protein>
    <submittedName>
        <fullName evidence="2">ATP-binding protein</fullName>
    </submittedName>
</protein>
<keyword evidence="1" id="KW-0472">Membrane</keyword>
<dbReference type="SUPFAM" id="SSF55874">
    <property type="entry name" value="ATPase domain of HSP90 chaperone/DNA topoisomerase II/histidine kinase"/>
    <property type="match status" value="1"/>
</dbReference>
<proteinExistence type="predicted"/>
<dbReference type="InterPro" id="IPR019734">
    <property type="entry name" value="TPR_rpt"/>
</dbReference>
<dbReference type="InterPro" id="IPR036890">
    <property type="entry name" value="HATPase_C_sf"/>
</dbReference>
<keyword evidence="1" id="KW-0812">Transmembrane</keyword>
<evidence type="ECO:0000313" key="2">
    <source>
        <dbReference type="EMBL" id="MEI5984872.1"/>
    </source>
</evidence>
<organism evidence="2 3">
    <name type="scientific">Sphingobacterium tenebrionis</name>
    <dbReference type="NCBI Taxonomy" id="3111775"/>
    <lineage>
        <taxon>Bacteria</taxon>
        <taxon>Pseudomonadati</taxon>
        <taxon>Bacteroidota</taxon>
        <taxon>Sphingobacteriia</taxon>
        <taxon>Sphingobacteriales</taxon>
        <taxon>Sphingobacteriaceae</taxon>
        <taxon>Sphingobacterium</taxon>
    </lineage>
</organism>
<dbReference type="Gene3D" id="3.30.565.10">
    <property type="entry name" value="Histidine kinase-like ATPase, C-terminal domain"/>
    <property type="match status" value="1"/>
</dbReference>
<keyword evidence="2" id="KW-0067">ATP-binding</keyword>
<dbReference type="EMBL" id="JAYLLN010000016">
    <property type="protein sequence ID" value="MEI5984872.1"/>
    <property type="molecule type" value="Genomic_DNA"/>
</dbReference>
<comment type="caution">
    <text evidence="2">The sequence shown here is derived from an EMBL/GenBank/DDBJ whole genome shotgun (WGS) entry which is preliminary data.</text>
</comment>
<keyword evidence="3" id="KW-1185">Reference proteome</keyword>
<evidence type="ECO:0000313" key="3">
    <source>
        <dbReference type="Proteomes" id="UP001363035"/>
    </source>
</evidence>
<keyword evidence="1" id="KW-1133">Transmembrane helix</keyword>